<dbReference type="Gene3D" id="3.30.565.10">
    <property type="entry name" value="Histidine kinase-like ATPase, C-terminal domain"/>
    <property type="match status" value="1"/>
</dbReference>
<keyword evidence="6" id="KW-0547">Nucleotide-binding</keyword>
<evidence type="ECO:0000313" key="15">
    <source>
        <dbReference type="Proteomes" id="UP001595715"/>
    </source>
</evidence>
<keyword evidence="10" id="KW-0902">Two-component regulatory system</keyword>
<keyword evidence="8" id="KW-0067">ATP-binding</keyword>
<evidence type="ECO:0000256" key="3">
    <source>
        <dbReference type="ARBA" id="ARBA00022553"/>
    </source>
</evidence>
<evidence type="ECO:0000256" key="11">
    <source>
        <dbReference type="ARBA" id="ARBA00023136"/>
    </source>
</evidence>
<keyword evidence="5 12" id="KW-0812">Transmembrane</keyword>
<keyword evidence="2" id="KW-1003">Cell membrane</keyword>
<evidence type="ECO:0000256" key="6">
    <source>
        <dbReference type="ARBA" id="ARBA00022741"/>
    </source>
</evidence>
<dbReference type="InterPro" id="IPR003660">
    <property type="entry name" value="HAMP_dom"/>
</dbReference>
<keyword evidence="3" id="KW-0597">Phosphoprotein</keyword>
<dbReference type="GO" id="GO:0004673">
    <property type="term" value="F:protein histidine kinase activity"/>
    <property type="evidence" value="ECO:0007669"/>
    <property type="project" value="UniProtKB-EC"/>
</dbReference>
<accession>A0ABV8K5F9</accession>
<dbReference type="CDD" id="cd06225">
    <property type="entry name" value="HAMP"/>
    <property type="match status" value="1"/>
</dbReference>
<sequence>MKQATLRSRLILGFSIVTVPLALLLLWNNQYATKVVHSQVAQSNQNLLTMYMNDMDKALEEIQNYLYRSAEQNEQLLALGQYKPMSWNYYLAQTQTAADLNLNTNYYDAADLLFAYSQTNEELIAAQQHTITYERKGRMKERLLEALRKEKPGSKLYSGWNIVESDGSYGLVRVVDTNYGSSVGAWVNLDRLMQPMRELSKAGQGEAVLVSSNGEVISALAGASAERLRALPFDAYLQEQDDLYNIVELSEPHLLVAKPSRAAGMTLLLLLPERKLLENLPLFRYLTYVVPLLALALLIVYLIFLQRAIVTPIHQFIKGMRKIRAGDLSARLEAARLVEFTTMKDTFNGMAEQIKHLKIDIYEERIRTQEAELRHLQAQIHPHFFMNSLNIVYQLAQIRSFDIIQSIALHLVNYFRYTTRTQVSSITLKEELEHSFHYLSIQKHRFPNSFDFEFALAPELETLEVPPLIVQPMVENAVIHGFKVRGGEPFKITVTVRTDDEAPDTPIVIEVSDNGKGLTGEQIDELTQRVQRIEAPDGHIGLWNVARRCRLYYQTGVRLSFERGEPHGALVRLGLPRIQPTIKRSEPA</sequence>
<dbReference type="EMBL" id="JBHSAM010000028">
    <property type="protein sequence ID" value="MFC4101254.1"/>
    <property type="molecule type" value="Genomic_DNA"/>
</dbReference>
<evidence type="ECO:0000256" key="8">
    <source>
        <dbReference type="ARBA" id="ARBA00022840"/>
    </source>
</evidence>
<dbReference type="Pfam" id="PF06580">
    <property type="entry name" value="His_kinase"/>
    <property type="match status" value="1"/>
</dbReference>
<dbReference type="SMART" id="SM00304">
    <property type="entry name" value="HAMP"/>
    <property type="match status" value="1"/>
</dbReference>
<comment type="caution">
    <text evidence="14">The sequence shown here is derived from an EMBL/GenBank/DDBJ whole genome shotgun (WGS) entry which is preliminary data.</text>
</comment>
<keyword evidence="15" id="KW-1185">Reference proteome</keyword>
<dbReference type="RefSeq" id="WP_377719874.1">
    <property type="nucleotide sequence ID" value="NZ_JBHSAM010000028.1"/>
</dbReference>
<keyword evidence="7 14" id="KW-0418">Kinase</keyword>
<reference evidence="15" key="1">
    <citation type="journal article" date="2019" name="Int. J. Syst. Evol. Microbiol.">
        <title>The Global Catalogue of Microorganisms (GCM) 10K type strain sequencing project: providing services to taxonomists for standard genome sequencing and annotation.</title>
        <authorList>
            <consortium name="The Broad Institute Genomics Platform"/>
            <consortium name="The Broad Institute Genome Sequencing Center for Infectious Disease"/>
            <person name="Wu L."/>
            <person name="Ma J."/>
        </authorList>
    </citation>
    <scope>NUCLEOTIDE SEQUENCE [LARGE SCALE GENOMIC DNA]</scope>
    <source>
        <strain evidence="15">IBRC-M 10987</strain>
    </source>
</reference>
<evidence type="ECO:0000313" key="14">
    <source>
        <dbReference type="EMBL" id="MFC4101254.1"/>
    </source>
</evidence>
<dbReference type="Pfam" id="PF00672">
    <property type="entry name" value="HAMP"/>
    <property type="match status" value="1"/>
</dbReference>
<protein>
    <submittedName>
        <fullName evidence="14">Sensor histidine kinase</fullName>
        <ecNumber evidence="14">2.7.13.3</ecNumber>
    </submittedName>
</protein>
<keyword evidence="9 12" id="KW-1133">Transmembrane helix</keyword>
<keyword evidence="4 14" id="KW-0808">Transferase</keyword>
<feature type="domain" description="HAMP" evidence="13">
    <location>
        <begin position="307"/>
        <end position="359"/>
    </location>
</feature>
<dbReference type="SUPFAM" id="SSF158472">
    <property type="entry name" value="HAMP domain-like"/>
    <property type="match status" value="1"/>
</dbReference>
<dbReference type="PANTHER" id="PTHR34220">
    <property type="entry name" value="SENSOR HISTIDINE KINASE YPDA"/>
    <property type="match status" value="1"/>
</dbReference>
<dbReference type="Proteomes" id="UP001595715">
    <property type="component" value="Unassembled WGS sequence"/>
</dbReference>
<gene>
    <name evidence="14" type="ORF">ACFOZ8_16560</name>
</gene>
<organism evidence="14 15">
    <name type="scientific">Paenibacillus xanthanilyticus</name>
    <dbReference type="NCBI Taxonomy" id="1783531"/>
    <lineage>
        <taxon>Bacteria</taxon>
        <taxon>Bacillati</taxon>
        <taxon>Bacillota</taxon>
        <taxon>Bacilli</taxon>
        <taxon>Bacillales</taxon>
        <taxon>Paenibacillaceae</taxon>
        <taxon>Paenibacillus</taxon>
    </lineage>
</organism>
<dbReference type="Pfam" id="PF02518">
    <property type="entry name" value="HATPase_c"/>
    <property type="match status" value="1"/>
</dbReference>
<evidence type="ECO:0000256" key="5">
    <source>
        <dbReference type="ARBA" id="ARBA00022692"/>
    </source>
</evidence>
<evidence type="ECO:0000259" key="13">
    <source>
        <dbReference type="PROSITE" id="PS50885"/>
    </source>
</evidence>
<evidence type="ECO:0000256" key="10">
    <source>
        <dbReference type="ARBA" id="ARBA00023012"/>
    </source>
</evidence>
<dbReference type="InterPro" id="IPR010559">
    <property type="entry name" value="Sig_transdc_His_kin_internal"/>
</dbReference>
<dbReference type="InterPro" id="IPR050640">
    <property type="entry name" value="Bact_2-comp_sensor_kinase"/>
</dbReference>
<keyword evidence="11 12" id="KW-0472">Membrane</keyword>
<dbReference type="Gene3D" id="6.10.340.10">
    <property type="match status" value="1"/>
</dbReference>
<comment type="subcellular location">
    <subcellularLocation>
        <location evidence="1">Cell membrane</location>
        <topology evidence="1">Multi-pass membrane protein</topology>
    </subcellularLocation>
</comment>
<dbReference type="PROSITE" id="PS50885">
    <property type="entry name" value="HAMP"/>
    <property type="match status" value="1"/>
</dbReference>
<evidence type="ECO:0000256" key="9">
    <source>
        <dbReference type="ARBA" id="ARBA00022989"/>
    </source>
</evidence>
<name>A0ABV8K5F9_9BACL</name>
<evidence type="ECO:0000256" key="1">
    <source>
        <dbReference type="ARBA" id="ARBA00004651"/>
    </source>
</evidence>
<dbReference type="InterPro" id="IPR036890">
    <property type="entry name" value="HATPase_C_sf"/>
</dbReference>
<dbReference type="EC" id="2.7.13.3" evidence="14"/>
<evidence type="ECO:0000256" key="12">
    <source>
        <dbReference type="SAM" id="Phobius"/>
    </source>
</evidence>
<dbReference type="SUPFAM" id="SSF55874">
    <property type="entry name" value="ATPase domain of HSP90 chaperone/DNA topoisomerase II/histidine kinase"/>
    <property type="match status" value="1"/>
</dbReference>
<evidence type="ECO:0000256" key="4">
    <source>
        <dbReference type="ARBA" id="ARBA00022679"/>
    </source>
</evidence>
<evidence type="ECO:0000256" key="2">
    <source>
        <dbReference type="ARBA" id="ARBA00022475"/>
    </source>
</evidence>
<evidence type="ECO:0000256" key="7">
    <source>
        <dbReference type="ARBA" id="ARBA00022777"/>
    </source>
</evidence>
<proteinExistence type="predicted"/>
<dbReference type="PANTHER" id="PTHR34220:SF11">
    <property type="entry name" value="SENSOR PROTEIN KINASE HPTS"/>
    <property type="match status" value="1"/>
</dbReference>
<feature type="transmembrane region" description="Helical" evidence="12">
    <location>
        <begin position="285"/>
        <end position="305"/>
    </location>
</feature>
<dbReference type="InterPro" id="IPR003594">
    <property type="entry name" value="HATPase_dom"/>
</dbReference>